<dbReference type="Proteomes" id="UP001595867">
    <property type="component" value="Unassembled WGS sequence"/>
</dbReference>
<protein>
    <submittedName>
        <fullName evidence="1">Uncharacterized protein</fullName>
    </submittedName>
</protein>
<evidence type="ECO:0000313" key="2">
    <source>
        <dbReference type="Proteomes" id="UP001595867"/>
    </source>
</evidence>
<sequence>MEPLTWCVVANVAAETNNGDGGLEIRSGLRRFGPGARLWVLRTAFQSSYRRVNVVGRHRGPGHRLIHIIIELRGLTGFRVRPVYSPAVYTALNRPWEPTGNRRFGVMWAGFEQAQEYADLWNEPRLEARFDGADGGTVADPPPMEIERNDKTYYLAHLNSRYARYSSLPPSAEPQYRWAG</sequence>
<evidence type="ECO:0000313" key="1">
    <source>
        <dbReference type="EMBL" id="MFC4063486.1"/>
    </source>
</evidence>
<dbReference type="EMBL" id="JBHSBL010000002">
    <property type="protein sequence ID" value="MFC4063486.1"/>
    <property type="molecule type" value="Genomic_DNA"/>
</dbReference>
<reference evidence="2" key="1">
    <citation type="journal article" date="2019" name="Int. J. Syst. Evol. Microbiol.">
        <title>The Global Catalogue of Microorganisms (GCM) 10K type strain sequencing project: providing services to taxonomists for standard genome sequencing and annotation.</title>
        <authorList>
            <consortium name="The Broad Institute Genomics Platform"/>
            <consortium name="The Broad Institute Genome Sequencing Center for Infectious Disease"/>
            <person name="Wu L."/>
            <person name="Ma J."/>
        </authorList>
    </citation>
    <scope>NUCLEOTIDE SEQUENCE [LARGE SCALE GENOMIC DNA]</scope>
    <source>
        <strain evidence="2">TBRC 5832</strain>
    </source>
</reference>
<gene>
    <name evidence="1" type="ORF">ACFO0C_00975</name>
</gene>
<comment type="caution">
    <text evidence="1">The sequence shown here is derived from an EMBL/GenBank/DDBJ whole genome shotgun (WGS) entry which is preliminary data.</text>
</comment>
<accession>A0ABV8IHI5</accession>
<dbReference type="RefSeq" id="WP_378064493.1">
    <property type="nucleotide sequence ID" value="NZ_JBHSBL010000002.1"/>
</dbReference>
<name>A0ABV8IHI5_9ACTN</name>
<proteinExistence type="predicted"/>
<organism evidence="1 2">
    <name type="scientific">Actinoplanes subglobosus</name>
    <dbReference type="NCBI Taxonomy" id="1547892"/>
    <lineage>
        <taxon>Bacteria</taxon>
        <taxon>Bacillati</taxon>
        <taxon>Actinomycetota</taxon>
        <taxon>Actinomycetes</taxon>
        <taxon>Micromonosporales</taxon>
        <taxon>Micromonosporaceae</taxon>
        <taxon>Actinoplanes</taxon>
    </lineage>
</organism>
<keyword evidence="2" id="KW-1185">Reference proteome</keyword>